<evidence type="ECO:0000256" key="1">
    <source>
        <dbReference type="SAM" id="MobiDB-lite"/>
    </source>
</evidence>
<sequence length="214" mass="24492">MILSRIHGSKLITDQEEQGENTPLVLLRPFKMLRYYDKEIREWHLKLLRDHETAKLDTEGLYTTTGPPDPDEAVKAAEGQQSSDPRSMGKDKSGVDDPDGYSTSTTALEYLACLLEFMDKYLSSKHAYLNSVGCDRISFSDIWHLFKPGDIVASNHGKQAYLVANISTPPHKGANRWFFYTREKDDEESCFLCLHLPRWEAAWTGPRENHDQKI</sequence>
<dbReference type="AlphaFoldDB" id="A0A0D2GFQ2"/>
<gene>
    <name evidence="2" type="ORF">Z519_02604</name>
</gene>
<organism evidence="2 3">
    <name type="scientific">Cladophialophora bantiana (strain ATCC 10958 / CBS 173.52 / CDC B-1940 / NIH 8579)</name>
    <name type="common">Xylohypha bantiana</name>
    <dbReference type="NCBI Taxonomy" id="1442370"/>
    <lineage>
        <taxon>Eukaryota</taxon>
        <taxon>Fungi</taxon>
        <taxon>Dikarya</taxon>
        <taxon>Ascomycota</taxon>
        <taxon>Pezizomycotina</taxon>
        <taxon>Eurotiomycetes</taxon>
        <taxon>Chaetothyriomycetidae</taxon>
        <taxon>Chaetothyriales</taxon>
        <taxon>Herpotrichiellaceae</taxon>
        <taxon>Cladophialophora</taxon>
    </lineage>
</organism>
<name>A0A0D2GFQ2_CLAB1</name>
<evidence type="ECO:0000313" key="3">
    <source>
        <dbReference type="Proteomes" id="UP000053789"/>
    </source>
</evidence>
<reference evidence="2" key="1">
    <citation type="submission" date="2015-01" db="EMBL/GenBank/DDBJ databases">
        <title>The Genome Sequence of Cladophialophora bantiana CBS 173.52.</title>
        <authorList>
            <consortium name="The Broad Institute Genomics Platform"/>
            <person name="Cuomo C."/>
            <person name="de Hoog S."/>
            <person name="Gorbushina A."/>
            <person name="Stielow B."/>
            <person name="Teixiera M."/>
            <person name="Abouelleil A."/>
            <person name="Chapman S.B."/>
            <person name="Priest M."/>
            <person name="Young S.K."/>
            <person name="Wortman J."/>
            <person name="Nusbaum C."/>
            <person name="Birren B."/>
        </authorList>
    </citation>
    <scope>NUCLEOTIDE SEQUENCE [LARGE SCALE GENOMIC DNA]</scope>
    <source>
        <strain evidence="2">CBS 173.52</strain>
    </source>
</reference>
<dbReference type="RefSeq" id="XP_016623881.1">
    <property type="nucleotide sequence ID" value="XM_016760360.1"/>
</dbReference>
<protein>
    <submittedName>
        <fullName evidence="2">Uncharacterized protein</fullName>
    </submittedName>
</protein>
<dbReference type="EMBL" id="KN846982">
    <property type="protein sequence ID" value="KIW97212.1"/>
    <property type="molecule type" value="Genomic_DNA"/>
</dbReference>
<accession>A0A0D2GFQ2</accession>
<feature type="region of interest" description="Disordered" evidence="1">
    <location>
        <begin position="58"/>
        <end position="100"/>
    </location>
</feature>
<evidence type="ECO:0000313" key="2">
    <source>
        <dbReference type="EMBL" id="KIW97212.1"/>
    </source>
</evidence>
<proteinExistence type="predicted"/>
<dbReference type="Proteomes" id="UP000053789">
    <property type="component" value="Unassembled WGS sequence"/>
</dbReference>
<keyword evidence="3" id="KW-1185">Reference proteome</keyword>
<dbReference type="HOGENOM" id="CLU_1288770_0_0_1"/>
<dbReference type="GeneID" id="27695532"/>
<dbReference type="OrthoDB" id="10042665at2759"/>
<dbReference type="VEuPathDB" id="FungiDB:Z519_02604"/>